<dbReference type="AlphaFoldDB" id="X5E528"/>
<evidence type="ECO:0000313" key="2">
    <source>
        <dbReference type="Proteomes" id="UP000023703"/>
    </source>
</evidence>
<organism evidence="1 2">
    <name type="scientific">Corynebacterium glyciniphilum AJ 3170</name>
    <dbReference type="NCBI Taxonomy" id="1404245"/>
    <lineage>
        <taxon>Bacteria</taxon>
        <taxon>Bacillati</taxon>
        <taxon>Actinomycetota</taxon>
        <taxon>Actinomycetes</taxon>
        <taxon>Mycobacteriales</taxon>
        <taxon>Corynebacteriaceae</taxon>
        <taxon>Corynebacterium</taxon>
    </lineage>
</organism>
<accession>X5E528</accession>
<name>X5E528_9CORY</name>
<dbReference type="HOGENOM" id="CLU_2245407_0_0_11"/>
<proteinExistence type="predicted"/>
<protein>
    <submittedName>
        <fullName evidence="1">Uncharacterized protein</fullName>
    </submittedName>
</protein>
<keyword evidence="2" id="KW-1185">Reference proteome</keyword>
<reference evidence="1 2" key="1">
    <citation type="journal article" date="2015" name="Int. J. Syst. Evol. Microbiol.">
        <title>Revisiting Corynebacterium glyciniphilum (ex Kubota et al., 1972) sp. nov., nom. rev., isolated from putrefied banana.</title>
        <authorList>
            <person name="Al-Dilaimi A."/>
            <person name="Bednarz H."/>
            <person name="Lomker A."/>
            <person name="Niehaus K."/>
            <person name="Kalinowski J."/>
            <person name="Ruckert C."/>
        </authorList>
    </citation>
    <scope>NUCLEOTIDE SEQUENCE [LARGE SCALE GENOMIC DNA]</scope>
    <source>
        <strain evidence="1">AJ 3170</strain>
    </source>
</reference>
<sequence>MRDGRRAHKALEGYIRFEYERHLAVAALEASGLLLPEPQVVHTISQVYTLDPDTILTTIHGEALTVAALRALNTSELEGALDTGIAVVVTGAQAREIRRRMYRP</sequence>
<evidence type="ECO:0000313" key="1">
    <source>
        <dbReference type="EMBL" id="AHW62580.1"/>
    </source>
</evidence>
<gene>
    <name evidence="1" type="ORF">CGLY_00660</name>
</gene>
<dbReference type="Proteomes" id="UP000023703">
    <property type="component" value="Chromosome"/>
</dbReference>
<dbReference type="EMBL" id="CP006842">
    <property type="protein sequence ID" value="AHW62580.1"/>
    <property type="molecule type" value="Genomic_DNA"/>
</dbReference>
<dbReference type="KEGG" id="cgy:CGLY_00660"/>